<feature type="transmembrane region" description="Helical" evidence="1">
    <location>
        <begin position="7"/>
        <end position="26"/>
    </location>
</feature>
<dbReference type="Proteomes" id="UP000325395">
    <property type="component" value="Unassembled WGS sequence"/>
</dbReference>
<evidence type="ECO:0000313" key="3">
    <source>
        <dbReference type="Proteomes" id="UP000325395"/>
    </source>
</evidence>
<keyword evidence="1" id="KW-0472">Membrane</keyword>
<proteinExistence type="predicted"/>
<keyword evidence="3" id="KW-1185">Reference proteome</keyword>
<gene>
    <name evidence="2" type="ORF">BDV36DRAFT_261372</name>
</gene>
<dbReference type="EMBL" id="ML735759">
    <property type="protein sequence ID" value="KAE8415911.1"/>
    <property type="molecule type" value="Genomic_DNA"/>
</dbReference>
<name>A0ABQ6WIC4_9EURO</name>
<keyword evidence="1" id="KW-1133">Transmembrane helix</keyword>
<protein>
    <submittedName>
        <fullName evidence="2">Uncharacterized protein</fullName>
    </submittedName>
</protein>
<evidence type="ECO:0000256" key="1">
    <source>
        <dbReference type="SAM" id="Phobius"/>
    </source>
</evidence>
<organism evidence="2 3">
    <name type="scientific">Aspergillus pseudocaelatus</name>
    <dbReference type="NCBI Taxonomy" id="1825620"/>
    <lineage>
        <taxon>Eukaryota</taxon>
        <taxon>Fungi</taxon>
        <taxon>Dikarya</taxon>
        <taxon>Ascomycota</taxon>
        <taxon>Pezizomycotina</taxon>
        <taxon>Eurotiomycetes</taxon>
        <taxon>Eurotiomycetidae</taxon>
        <taxon>Eurotiales</taxon>
        <taxon>Aspergillaceae</taxon>
        <taxon>Aspergillus</taxon>
        <taxon>Aspergillus subgen. Circumdati</taxon>
    </lineage>
</organism>
<keyword evidence="1" id="KW-0812">Transmembrane</keyword>
<feature type="transmembrane region" description="Helical" evidence="1">
    <location>
        <begin position="46"/>
        <end position="68"/>
    </location>
</feature>
<reference evidence="2 3" key="1">
    <citation type="submission" date="2019-04" db="EMBL/GenBank/DDBJ databases">
        <authorList>
            <consortium name="DOE Joint Genome Institute"/>
            <person name="Mondo S."/>
            <person name="Kjaerbolling I."/>
            <person name="Vesth T."/>
            <person name="Frisvad J.C."/>
            <person name="Nybo J.L."/>
            <person name="Theobald S."/>
            <person name="Kildgaard S."/>
            <person name="Isbrandt T."/>
            <person name="Kuo A."/>
            <person name="Sato A."/>
            <person name="Lyhne E.K."/>
            <person name="Kogle M.E."/>
            <person name="Wiebenga A."/>
            <person name="Kun R.S."/>
            <person name="Lubbers R.J."/>
            <person name="Makela M.R."/>
            <person name="Barry K."/>
            <person name="Chovatia M."/>
            <person name="Clum A."/>
            <person name="Daum C."/>
            <person name="Haridas S."/>
            <person name="He G."/>
            <person name="LaButti K."/>
            <person name="Lipzen A."/>
            <person name="Riley R."/>
            <person name="Salamov A."/>
            <person name="Simmons B.A."/>
            <person name="Magnuson J.K."/>
            <person name="Henrissat B."/>
            <person name="Mortensen U.H."/>
            <person name="Larsen T.O."/>
            <person name="Devries R.P."/>
            <person name="Grigoriev I.V."/>
            <person name="Machida M."/>
            <person name="Baker S.E."/>
            <person name="Andersen M.R."/>
            <person name="Cantor M.N."/>
            <person name="Hua S.X."/>
        </authorList>
    </citation>
    <scope>NUCLEOTIDE SEQUENCE [LARGE SCALE GENOMIC DNA]</scope>
    <source>
        <strain evidence="2 3">CBS 117616</strain>
    </source>
</reference>
<evidence type="ECO:0000313" key="2">
    <source>
        <dbReference type="EMBL" id="KAE8415911.1"/>
    </source>
</evidence>
<accession>A0ABQ6WIC4</accession>
<sequence length="82" mass="9513">MTKNLTSLTFIIISSINSLSVLRLWVNELEGRRDCRRGAKYGLHETLPITVGVCTSLIYPRISFWFIFYRRSSKSSKNFPPE</sequence>